<dbReference type="EMBL" id="VTOW01000001">
    <property type="protein sequence ID" value="NKE69236.1"/>
    <property type="molecule type" value="Genomic_DNA"/>
</dbReference>
<evidence type="ECO:0000313" key="10">
    <source>
        <dbReference type="Proteomes" id="UP000534783"/>
    </source>
</evidence>
<name>A0A7X6I918_9BACT</name>
<keyword evidence="2 7" id="KW-0813">Transport</keyword>
<dbReference type="PROSITE" id="PS50928">
    <property type="entry name" value="ABC_TM1"/>
    <property type="match status" value="1"/>
</dbReference>
<dbReference type="Proteomes" id="UP000534783">
    <property type="component" value="Unassembled WGS sequence"/>
</dbReference>
<feature type="transmembrane region" description="Helical" evidence="7">
    <location>
        <begin position="71"/>
        <end position="92"/>
    </location>
</feature>
<protein>
    <submittedName>
        <fullName evidence="9">Sugar ABC transporter permease</fullName>
    </submittedName>
</protein>
<keyword evidence="4 7" id="KW-0812">Transmembrane</keyword>
<evidence type="ECO:0000256" key="1">
    <source>
        <dbReference type="ARBA" id="ARBA00004651"/>
    </source>
</evidence>
<dbReference type="Gene3D" id="1.10.3720.10">
    <property type="entry name" value="MetI-like"/>
    <property type="match status" value="1"/>
</dbReference>
<accession>A0A7X6I918</accession>
<comment type="caution">
    <text evidence="9">The sequence shown here is derived from an EMBL/GenBank/DDBJ whole genome shotgun (WGS) entry which is preliminary data.</text>
</comment>
<dbReference type="GO" id="GO:0005886">
    <property type="term" value="C:plasma membrane"/>
    <property type="evidence" value="ECO:0007669"/>
    <property type="project" value="UniProtKB-SubCell"/>
</dbReference>
<evidence type="ECO:0000256" key="7">
    <source>
        <dbReference type="RuleBase" id="RU363032"/>
    </source>
</evidence>
<comment type="subcellular location">
    <subcellularLocation>
        <location evidence="1 7">Cell membrane</location>
        <topology evidence="1 7">Multi-pass membrane protein</topology>
    </subcellularLocation>
</comment>
<evidence type="ECO:0000256" key="5">
    <source>
        <dbReference type="ARBA" id="ARBA00022989"/>
    </source>
</evidence>
<evidence type="ECO:0000259" key="8">
    <source>
        <dbReference type="PROSITE" id="PS50928"/>
    </source>
</evidence>
<evidence type="ECO:0000313" key="9">
    <source>
        <dbReference type="EMBL" id="NKE69236.1"/>
    </source>
</evidence>
<dbReference type="Pfam" id="PF00528">
    <property type="entry name" value="BPD_transp_1"/>
    <property type="match status" value="1"/>
</dbReference>
<keyword evidence="3" id="KW-1003">Cell membrane</keyword>
<dbReference type="InterPro" id="IPR035906">
    <property type="entry name" value="MetI-like_sf"/>
</dbReference>
<gene>
    <name evidence="9" type="ORF">MNODULE_00520</name>
</gene>
<evidence type="ECO:0000256" key="6">
    <source>
        <dbReference type="ARBA" id="ARBA00023136"/>
    </source>
</evidence>
<keyword evidence="6 7" id="KW-0472">Membrane</keyword>
<proteinExistence type="inferred from homology"/>
<feature type="transmembrane region" description="Helical" evidence="7">
    <location>
        <begin position="12"/>
        <end position="34"/>
    </location>
</feature>
<feature type="transmembrane region" description="Helical" evidence="7">
    <location>
        <begin position="260"/>
        <end position="284"/>
    </location>
</feature>
<keyword evidence="10" id="KW-1185">Reference proteome</keyword>
<dbReference type="AlphaFoldDB" id="A0A7X6I918"/>
<dbReference type="RefSeq" id="WP_168057553.1">
    <property type="nucleotide sequence ID" value="NZ_VTOW01000001.1"/>
</dbReference>
<organism evidence="9 10">
    <name type="scientific">Candidatus Manganitrophus noduliformans</name>
    <dbReference type="NCBI Taxonomy" id="2606439"/>
    <lineage>
        <taxon>Bacteria</taxon>
        <taxon>Pseudomonadati</taxon>
        <taxon>Nitrospirota</taxon>
        <taxon>Nitrospiria</taxon>
        <taxon>Candidatus Troglogloeales</taxon>
        <taxon>Candidatus Manganitrophaceae</taxon>
        <taxon>Candidatus Manganitrophus</taxon>
    </lineage>
</organism>
<dbReference type="PANTHER" id="PTHR43005:SF2">
    <property type="entry name" value="INTEGRAL MEMBRANE SUGAR TRANSPORT PROTEIN"/>
    <property type="match status" value="1"/>
</dbReference>
<dbReference type="SUPFAM" id="SSF161098">
    <property type="entry name" value="MetI-like"/>
    <property type="match status" value="1"/>
</dbReference>
<feature type="transmembrane region" description="Helical" evidence="7">
    <location>
        <begin position="200"/>
        <end position="219"/>
    </location>
</feature>
<evidence type="ECO:0000256" key="2">
    <source>
        <dbReference type="ARBA" id="ARBA00022448"/>
    </source>
</evidence>
<dbReference type="GO" id="GO:0055085">
    <property type="term" value="P:transmembrane transport"/>
    <property type="evidence" value="ECO:0007669"/>
    <property type="project" value="InterPro"/>
</dbReference>
<dbReference type="CDD" id="cd06261">
    <property type="entry name" value="TM_PBP2"/>
    <property type="match status" value="1"/>
</dbReference>
<dbReference type="InterPro" id="IPR000515">
    <property type="entry name" value="MetI-like"/>
</dbReference>
<reference evidence="9 10" key="1">
    <citation type="journal article" date="2020" name="Nature">
        <title>Bacterial chemolithoautotrophy via manganese oxidation.</title>
        <authorList>
            <person name="Yu H."/>
            <person name="Leadbetter J.R."/>
        </authorList>
    </citation>
    <scope>NUCLEOTIDE SEQUENCE [LARGE SCALE GENOMIC DNA]</scope>
    <source>
        <strain evidence="9 10">Mn-1</strain>
    </source>
</reference>
<comment type="similarity">
    <text evidence="7">Belongs to the binding-protein-dependent transport system permease family.</text>
</comment>
<evidence type="ECO:0000256" key="4">
    <source>
        <dbReference type="ARBA" id="ARBA00022692"/>
    </source>
</evidence>
<keyword evidence="5 7" id="KW-1133">Transmembrane helix</keyword>
<dbReference type="PANTHER" id="PTHR43005">
    <property type="entry name" value="BLR7065 PROTEIN"/>
    <property type="match status" value="1"/>
</dbReference>
<sequence>MRSATTRLGFLLVSPAVILLAAVALVPIGAAFFLSLQRRFPIFQIVEFVGLENYRFLLIDPRFWNSLGNTLYFTLVAVALELALGLAVALLLDRAFPGRGWMRAIVLLPWAIPTVVSSRMWEWLYNVEFGLFNFILTGTGLAGGPVNWLGDPFWAIHAAILIDVWKSAPFAAILLTAGLQTIPRELYLAARVDGAGGWGIFRHIILPSLTPMILVVLLFRTLDAFRVFDAIYVLTGGGPANTTETLSIYTYKVLFQTLQFGYGSALSVAMFLCVVAISLVYLAFLGRERRFSS</sequence>
<feature type="domain" description="ABC transmembrane type-1" evidence="8">
    <location>
        <begin position="67"/>
        <end position="283"/>
    </location>
</feature>
<feature type="transmembrane region" description="Helical" evidence="7">
    <location>
        <begin position="154"/>
        <end position="179"/>
    </location>
</feature>
<evidence type="ECO:0000256" key="3">
    <source>
        <dbReference type="ARBA" id="ARBA00022475"/>
    </source>
</evidence>